<reference evidence="2 3" key="1">
    <citation type="submission" date="2020-11" db="EMBL/GenBank/DDBJ databases">
        <title>Taxonomic evaluation of the Bacillus sporothermodurans group of bacteria based on whole genome sequences.</title>
        <authorList>
            <person name="Fiedler G."/>
            <person name="Herbstmann A.-D."/>
            <person name="Doll E."/>
            <person name="Wenning M."/>
            <person name="Brinks E."/>
            <person name="Kabisch J."/>
            <person name="Breitenwieser F."/>
            <person name="Lappann M."/>
            <person name="Boehnlein C."/>
            <person name="Franz C."/>
        </authorList>
    </citation>
    <scope>NUCLEOTIDE SEQUENCE [LARGE SCALE GENOMIC DNA]</scope>
    <source>
        <strain evidence="2 3">JCM 19841</strain>
    </source>
</reference>
<organism evidence="2 3">
    <name type="scientific">Heyndrickxia vini</name>
    <dbReference type="NCBI Taxonomy" id="1476025"/>
    <lineage>
        <taxon>Bacteria</taxon>
        <taxon>Bacillati</taxon>
        <taxon>Bacillota</taxon>
        <taxon>Bacilli</taxon>
        <taxon>Bacillales</taxon>
        <taxon>Bacillaceae</taxon>
        <taxon>Heyndrickxia</taxon>
    </lineage>
</organism>
<gene>
    <name evidence="2" type="ORF">I5776_03385</name>
</gene>
<evidence type="ECO:0000313" key="2">
    <source>
        <dbReference type="EMBL" id="QQZ11395.1"/>
    </source>
</evidence>
<dbReference type="EMBL" id="CP065425">
    <property type="protein sequence ID" value="QQZ11395.1"/>
    <property type="molecule type" value="Genomic_DNA"/>
</dbReference>
<dbReference type="Proteomes" id="UP000595691">
    <property type="component" value="Chromosome"/>
</dbReference>
<feature type="domain" description="DUF4183" evidence="1">
    <location>
        <begin position="47"/>
        <end position="103"/>
    </location>
</feature>
<sequence>MRLIKPYQSATSTLSGTTTTQTAVTPIVSRYFASVVIGNILGGVTTVPATSFKNDQGVNLPPGGLPVPGADTFYNVFVNGILQQGGLVTLTANNLTIRTALTIGVSVNIEVVNITASSTTNTTGLSVNTTIQS</sequence>
<evidence type="ECO:0000313" key="3">
    <source>
        <dbReference type="Proteomes" id="UP000595691"/>
    </source>
</evidence>
<dbReference type="Pfam" id="PF13799">
    <property type="entry name" value="DUF4183"/>
    <property type="match status" value="1"/>
</dbReference>
<accession>A0ABX7E7Y9</accession>
<name>A0ABX7E7Y9_9BACI</name>
<dbReference type="InterPro" id="IPR025237">
    <property type="entry name" value="DUF4183"/>
</dbReference>
<protein>
    <submittedName>
        <fullName evidence="2">DUF4183 domain-containing protein</fullName>
    </submittedName>
</protein>
<keyword evidence="3" id="KW-1185">Reference proteome</keyword>
<proteinExistence type="predicted"/>
<evidence type="ECO:0000259" key="1">
    <source>
        <dbReference type="Pfam" id="PF13799"/>
    </source>
</evidence>